<gene>
    <name evidence="2" type="ORF">SFC79_01130</name>
</gene>
<dbReference type="PANTHER" id="PTHR43459">
    <property type="entry name" value="ENOYL-COA HYDRATASE"/>
    <property type="match status" value="1"/>
</dbReference>
<dbReference type="InterPro" id="IPR014748">
    <property type="entry name" value="Enoyl-CoA_hydra_C"/>
</dbReference>
<proteinExistence type="inferred from homology"/>
<name>A0ABU5K5W6_9ACTN</name>
<sequence>MTTSSTDSANDAGAGSGAATGAATAPVLLHVVDAVATITLNRPDAMNGLDVATKDLLLETVRQVAEDPEVRCVVLTGSGRAFCVGQDLKEHLAGLKGDADVPLSDTVEKHYNPIAQALATMPKPVVAAVNGIAAGAGASLAFAADFRILVDSAGFNTSFAGVALSCDTGSSWTLQRLVGRGKAMELLYFPRTVSAQEALDLGLATQVVPADDFRSAVGELAARLAAGPTVAFGSIRQSVAYAAAHPLEESLAFEAEKMALTGATEDHLAAVDAFMAKEKPVFHGR</sequence>
<dbReference type="SUPFAM" id="SSF52096">
    <property type="entry name" value="ClpP/crotonase"/>
    <property type="match status" value="1"/>
</dbReference>
<dbReference type="Gene3D" id="1.10.12.10">
    <property type="entry name" value="Lyase 2-enoyl-coa Hydratase, Chain A, domain 2"/>
    <property type="match status" value="1"/>
</dbReference>
<protein>
    <submittedName>
        <fullName evidence="2">Enoyl-CoA hydratase-related protein</fullName>
    </submittedName>
</protein>
<dbReference type="EMBL" id="JAXQPW010000001">
    <property type="protein sequence ID" value="MDZ5660351.1"/>
    <property type="molecule type" value="Genomic_DNA"/>
</dbReference>
<reference evidence="2 3" key="1">
    <citation type="submission" date="2023-11" db="EMBL/GenBank/DDBJ databases">
        <title>Novel species in genus Nocardioides.</title>
        <authorList>
            <person name="Zhou H."/>
        </authorList>
    </citation>
    <scope>NUCLEOTIDE SEQUENCE [LARGE SCALE GENOMIC DNA]</scope>
    <source>
        <strain evidence="2 3">S-58</strain>
    </source>
</reference>
<dbReference type="Gene3D" id="3.90.226.10">
    <property type="entry name" value="2-enoyl-CoA Hydratase, Chain A, domain 1"/>
    <property type="match status" value="1"/>
</dbReference>
<accession>A0ABU5K5W6</accession>
<dbReference type="PANTHER" id="PTHR43459:SF1">
    <property type="entry name" value="EG:BACN32G11.4 PROTEIN"/>
    <property type="match status" value="1"/>
</dbReference>
<dbReference type="Pfam" id="PF00378">
    <property type="entry name" value="ECH_1"/>
    <property type="match status" value="1"/>
</dbReference>
<organism evidence="2 3">
    <name type="scientific">Nocardioides renjunii</name>
    <dbReference type="NCBI Taxonomy" id="3095075"/>
    <lineage>
        <taxon>Bacteria</taxon>
        <taxon>Bacillati</taxon>
        <taxon>Actinomycetota</taxon>
        <taxon>Actinomycetes</taxon>
        <taxon>Propionibacteriales</taxon>
        <taxon>Nocardioidaceae</taxon>
        <taxon>Nocardioides</taxon>
    </lineage>
</organism>
<evidence type="ECO:0000313" key="2">
    <source>
        <dbReference type="EMBL" id="MDZ5660351.1"/>
    </source>
</evidence>
<dbReference type="InterPro" id="IPR029045">
    <property type="entry name" value="ClpP/crotonase-like_dom_sf"/>
</dbReference>
<keyword evidence="3" id="KW-1185">Reference proteome</keyword>
<evidence type="ECO:0000256" key="1">
    <source>
        <dbReference type="ARBA" id="ARBA00005254"/>
    </source>
</evidence>
<dbReference type="CDD" id="cd06558">
    <property type="entry name" value="crotonase-like"/>
    <property type="match status" value="1"/>
</dbReference>
<evidence type="ECO:0000313" key="3">
    <source>
        <dbReference type="Proteomes" id="UP001291999"/>
    </source>
</evidence>
<comment type="similarity">
    <text evidence="1">Belongs to the enoyl-CoA hydratase/isomerase family.</text>
</comment>
<dbReference type="InterPro" id="IPR001753">
    <property type="entry name" value="Enoyl-CoA_hydra/iso"/>
</dbReference>
<dbReference type="RefSeq" id="WP_322422910.1">
    <property type="nucleotide sequence ID" value="NZ_JAXQPW010000001.1"/>
</dbReference>
<comment type="caution">
    <text evidence="2">The sequence shown here is derived from an EMBL/GenBank/DDBJ whole genome shotgun (WGS) entry which is preliminary data.</text>
</comment>
<dbReference type="Proteomes" id="UP001291999">
    <property type="component" value="Unassembled WGS sequence"/>
</dbReference>